<accession>A0A645HFV2</accession>
<reference evidence="1" key="1">
    <citation type="submission" date="2019-08" db="EMBL/GenBank/DDBJ databases">
        <authorList>
            <person name="Kucharzyk K."/>
            <person name="Murdoch R.W."/>
            <person name="Higgins S."/>
            <person name="Loffler F."/>
        </authorList>
    </citation>
    <scope>NUCLEOTIDE SEQUENCE</scope>
</reference>
<dbReference type="AlphaFoldDB" id="A0A645HFV2"/>
<organism evidence="1">
    <name type="scientific">bioreactor metagenome</name>
    <dbReference type="NCBI Taxonomy" id="1076179"/>
    <lineage>
        <taxon>unclassified sequences</taxon>
        <taxon>metagenomes</taxon>
        <taxon>ecological metagenomes</taxon>
    </lineage>
</organism>
<gene>
    <name evidence="1" type="ORF">SDC9_184965</name>
</gene>
<dbReference type="EMBL" id="VSSQ01092106">
    <property type="protein sequence ID" value="MPN37446.1"/>
    <property type="molecule type" value="Genomic_DNA"/>
</dbReference>
<evidence type="ECO:0000313" key="1">
    <source>
        <dbReference type="EMBL" id="MPN37446.1"/>
    </source>
</evidence>
<proteinExistence type="predicted"/>
<sequence>MHGRNGGAFICVCTQVKDLRAQPLGVGLQTGFICQRSLALGNECLLNFRKKVSGHKFRLQDHGSPMPAVLVVDAEIVHIWSPPQPLQPHGCVIDGLGFLDVELQPIGEAVQGLNSLLITLAGVGVPLAIDHQILQRRYFYEGEFFLRGGIQVFIYFFQIDLFHFLRPYN</sequence>
<comment type="caution">
    <text evidence="1">The sequence shown here is derived from an EMBL/GenBank/DDBJ whole genome shotgun (WGS) entry which is preliminary data.</text>
</comment>
<name>A0A645HFV2_9ZZZZ</name>
<protein>
    <submittedName>
        <fullName evidence="1">Uncharacterized protein</fullName>
    </submittedName>
</protein>